<dbReference type="SUPFAM" id="SSF55469">
    <property type="entry name" value="FMN-dependent nitroreductase-like"/>
    <property type="match status" value="1"/>
</dbReference>
<dbReference type="Pfam" id="PF00881">
    <property type="entry name" value="Nitroreductase"/>
    <property type="match status" value="1"/>
</dbReference>
<evidence type="ECO:0000256" key="2">
    <source>
        <dbReference type="ARBA" id="ARBA00023002"/>
    </source>
</evidence>
<protein>
    <submittedName>
        <fullName evidence="4">Nitroreductase family protein</fullName>
    </submittedName>
</protein>
<comment type="similarity">
    <text evidence="1">Belongs to the nitroreductase family.</text>
</comment>
<reference evidence="4 5" key="1">
    <citation type="submission" date="2016-10" db="EMBL/GenBank/DDBJ databases">
        <title>Comparative genome analysis of multiple Pseudomonas spp. focuses on biocontrol and plant growth promoting traits.</title>
        <authorList>
            <person name="Tao X.-Y."/>
            <person name="Taylor C.G."/>
        </authorList>
    </citation>
    <scope>NUCLEOTIDE SEQUENCE [LARGE SCALE GENOMIC DNA]</scope>
    <source>
        <strain evidence="4 5">37D10</strain>
    </source>
</reference>
<evidence type="ECO:0000313" key="4">
    <source>
        <dbReference type="EMBL" id="ROM99098.1"/>
    </source>
</evidence>
<comment type="caution">
    <text evidence="4">The sequence shown here is derived from an EMBL/GenBank/DDBJ whole genome shotgun (WGS) entry which is preliminary data.</text>
</comment>
<dbReference type="Proteomes" id="UP000284684">
    <property type="component" value="Unassembled WGS sequence"/>
</dbReference>
<dbReference type="AlphaFoldDB" id="A0A423GSU9"/>
<keyword evidence="2" id="KW-0560">Oxidoreductase</keyword>
<dbReference type="PANTHER" id="PTHR43673">
    <property type="entry name" value="NAD(P)H NITROREDUCTASE YDGI-RELATED"/>
    <property type="match status" value="1"/>
</dbReference>
<dbReference type="Gene3D" id="3.40.109.10">
    <property type="entry name" value="NADH Oxidase"/>
    <property type="match status" value="1"/>
</dbReference>
<evidence type="ECO:0000259" key="3">
    <source>
        <dbReference type="Pfam" id="PF00881"/>
    </source>
</evidence>
<gene>
    <name evidence="4" type="ORF">BK658_11010</name>
</gene>
<dbReference type="InterPro" id="IPR000415">
    <property type="entry name" value="Nitroreductase-like"/>
</dbReference>
<feature type="domain" description="Nitroreductase" evidence="3">
    <location>
        <begin position="9"/>
        <end position="184"/>
    </location>
</feature>
<evidence type="ECO:0000313" key="5">
    <source>
        <dbReference type="Proteomes" id="UP000284684"/>
    </source>
</evidence>
<dbReference type="GO" id="GO:0016491">
    <property type="term" value="F:oxidoreductase activity"/>
    <property type="evidence" value="ECO:0007669"/>
    <property type="project" value="UniProtKB-KW"/>
</dbReference>
<dbReference type="RefSeq" id="WP_123582389.1">
    <property type="nucleotide sequence ID" value="NZ_MOBI01000013.1"/>
</dbReference>
<proteinExistence type="inferred from homology"/>
<dbReference type="EMBL" id="MOBI01000013">
    <property type="protein sequence ID" value="ROM99098.1"/>
    <property type="molecule type" value="Genomic_DNA"/>
</dbReference>
<sequence length="205" mass="21960">MNTAIKDLIESRVSTTRYQADRDLPESVIRELVQLATRAPSAYNLQNWKFIAVRSDAAKGRLHAVAYQQRQVLDAPVTFIICGTLAAHETLPQMLQPSVEAGILPPATLQGWAAMASQLHAGNPQLQRDEALRSASLTAMTLMLAAQGMGLASGAMSGFDAEGVARGFGLGANELPVMLVTAGYPAAGNWPQKVRRPLHEVLAFA</sequence>
<organism evidence="4 5">
    <name type="scientific">Pseudomonas brassicacearum</name>
    <dbReference type="NCBI Taxonomy" id="930166"/>
    <lineage>
        <taxon>Bacteria</taxon>
        <taxon>Pseudomonadati</taxon>
        <taxon>Pseudomonadota</taxon>
        <taxon>Gammaproteobacteria</taxon>
        <taxon>Pseudomonadales</taxon>
        <taxon>Pseudomonadaceae</taxon>
        <taxon>Pseudomonas</taxon>
    </lineage>
</organism>
<evidence type="ECO:0000256" key="1">
    <source>
        <dbReference type="ARBA" id="ARBA00007118"/>
    </source>
</evidence>
<dbReference type="InterPro" id="IPR029479">
    <property type="entry name" value="Nitroreductase"/>
</dbReference>
<accession>A0A423GSU9</accession>
<name>A0A423GSU9_9PSED</name>